<sequence length="537" mass="60875">EESRLACKALEIIMRDLSPPPPPPPSSASCFYGYNAKSVVFCILFPLVLVSLGLFALDSRSYASWFSSYASSLTRNATGSWGALSVSSRSSRGGSGRSYEGPVEFEKEVHTSGHGSYFSPVPVGAPSPAPEPAAPVFQGSTPNNTRRARIKDTKLERLEFGLARARAAIREAARNPNRTALVDKDYVPIGPVYRNAYAFHKSYLEMEKLFKVFVYEEGEPPIFHDGPCRSIYSTEGFFINNMDMESRLRTRDPDRAHVFFLPFSVVRMVQYIYPRDHHDMRPLRKTVLDYINLISGKYPFWNRSLGADHFMLSCHDWGPYASGGHHHLFVNSIRVLCNANTSEWFNASRDVSLPEMNVRSDVIKVGGPSASGRPILAFFAGGNHGPVRPVLLKHWKGKDNDVQVHEYLPKGVSYVDLMKKSKFCLCPSGYEVASPRIMEAIYYECVPVTINANYVLPLSDVLNWKAFSVQVSVEDIPKLKNILMSISPRQYIRMQRRVKTVQRHFMMNGPPQRFDLYHMLLHSIWLRRLNIRIHLQD</sequence>
<dbReference type="KEGG" id="egu:105053839"/>
<dbReference type="InterPro" id="IPR040911">
    <property type="entry name" value="Exostosin_GT47"/>
</dbReference>
<keyword evidence="8" id="KW-1185">Reference proteome</keyword>
<keyword evidence="4" id="KW-0735">Signal-anchor</keyword>
<evidence type="ECO:0000256" key="6">
    <source>
        <dbReference type="SAM" id="Phobius"/>
    </source>
</evidence>
<dbReference type="GO" id="GO:0000139">
    <property type="term" value="C:Golgi membrane"/>
    <property type="evidence" value="ECO:0007669"/>
    <property type="project" value="UniProtKB-SubCell"/>
</dbReference>
<evidence type="ECO:0000313" key="9">
    <source>
        <dbReference type="RefSeq" id="XP_010933454.2"/>
    </source>
</evidence>
<feature type="non-terminal residue" evidence="9">
    <location>
        <position position="1"/>
    </location>
</feature>
<evidence type="ECO:0000259" key="7">
    <source>
        <dbReference type="Pfam" id="PF03016"/>
    </source>
</evidence>
<dbReference type="Proteomes" id="UP000504607">
    <property type="component" value="Chromosome 1"/>
</dbReference>
<organism evidence="8 9">
    <name type="scientific">Elaeis guineensis var. tenera</name>
    <name type="common">Oil palm</name>
    <dbReference type="NCBI Taxonomy" id="51953"/>
    <lineage>
        <taxon>Eukaryota</taxon>
        <taxon>Viridiplantae</taxon>
        <taxon>Streptophyta</taxon>
        <taxon>Embryophyta</taxon>
        <taxon>Tracheophyta</taxon>
        <taxon>Spermatophyta</taxon>
        <taxon>Magnoliopsida</taxon>
        <taxon>Liliopsida</taxon>
        <taxon>Arecaceae</taxon>
        <taxon>Arecoideae</taxon>
        <taxon>Cocoseae</taxon>
        <taxon>Elaeidinae</taxon>
        <taxon>Elaeis</taxon>
    </lineage>
</organism>
<keyword evidence="5" id="KW-0333">Golgi apparatus</keyword>
<dbReference type="GO" id="GO:0016757">
    <property type="term" value="F:glycosyltransferase activity"/>
    <property type="evidence" value="ECO:0007669"/>
    <property type="project" value="UniProtKB-KW"/>
</dbReference>
<reference evidence="9" key="1">
    <citation type="submission" date="2025-08" db="UniProtKB">
        <authorList>
            <consortium name="RefSeq"/>
        </authorList>
    </citation>
    <scope>IDENTIFICATION</scope>
</reference>
<keyword evidence="3" id="KW-0328">Glycosyltransferase</keyword>
<dbReference type="RefSeq" id="XP_010933454.2">
    <property type="nucleotide sequence ID" value="XM_010935152.3"/>
</dbReference>
<dbReference type="FunCoup" id="A0A6I9S4U8">
    <property type="interactions" value="4"/>
</dbReference>
<dbReference type="OrthoDB" id="1924787at2759"/>
<protein>
    <submittedName>
        <fullName evidence="9">Probable glycosyltransferase At5g03795</fullName>
    </submittedName>
</protein>
<evidence type="ECO:0000256" key="1">
    <source>
        <dbReference type="ARBA" id="ARBA00004323"/>
    </source>
</evidence>
<name>A0A6I9S4U8_ELAGV</name>
<dbReference type="InParanoid" id="A0A6I9S4U8"/>
<comment type="subcellular location">
    <subcellularLocation>
        <location evidence="1">Golgi apparatus membrane</location>
        <topology evidence="1">Single-pass type II membrane protein</topology>
    </subcellularLocation>
</comment>
<evidence type="ECO:0000256" key="3">
    <source>
        <dbReference type="ARBA" id="ARBA00022676"/>
    </source>
</evidence>
<dbReference type="Pfam" id="PF03016">
    <property type="entry name" value="Exostosin_GT47"/>
    <property type="match status" value="1"/>
</dbReference>
<dbReference type="PANTHER" id="PTHR11062:SF207">
    <property type="entry name" value="OS07G0188700 PROTEIN"/>
    <property type="match status" value="1"/>
</dbReference>
<accession>A0A6I9S4U8</accession>
<keyword evidence="6" id="KW-1133">Transmembrane helix</keyword>
<proteinExistence type="inferred from homology"/>
<dbReference type="InterPro" id="IPR004263">
    <property type="entry name" value="Exostosin"/>
</dbReference>
<gene>
    <name evidence="9" type="primary">LOC105053839</name>
</gene>
<keyword evidence="6" id="KW-0472">Membrane</keyword>
<evidence type="ECO:0000256" key="2">
    <source>
        <dbReference type="ARBA" id="ARBA00010271"/>
    </source>
</evidence>
<keyword evidence="3" id="KW-0808">Transferase</keyword>
<evidence type="ECO:0000256" key="5">
    <source>
        <dbReference type="ARBA" id="ARBA00023034"/>
    </source>
</evidence>
<feature type="transmembrane region" description="Helical" evidence="6">
    <location>
        <begin position="38"/>
        <end position="57"/>
    </location>
</feature>
<keyword evidence="6" id="KW-0812">Transmembrane</keyword>
<evidence type="ECO:0000313" key="8">
    <source>
        <dbReference type="Proteomes" id="UP000504607"/>
    </source>
</evidence>
<dbReference type="PANTHER" id="PTHR11062">
    <property type="entry name" value="EXOSTOSIN HEPARAN SULFATE GLYCOSYLTRANSFERASE -RELATED"/>
    <property type="match status" value="1"/>
</dbReference>
<comment type="similarity">
    <text evidence="2">Belongs to the glycosyltransferase 47 family.</text>
</comment>
<evidence type="ECO:0000256" key="4">
    <source>
        <dbReference type="ARBA" id="ARBA00022968"/>
    </source>
</evidence>
<feature type="domain" description="Exostosin GT47" evidence="7">
    <location>
        <begin position="207"/>
        <end position="486"/>
    </location>
</feature>
<dbReference type="AlphaFoldDB" id="A0A6I9S4U8"/>